<dbReference type="GO" id="GO:0016020">
    <property type="term" value="C:membrane"/>
    <property type="evidence" value="ECO:0007669"/>
    <property type="project" value="UniProtKB-SubCell"/>
</dbReference>
<keyword evidence="4" id="KW-0597">Phosphoprotein</keyword>
<dbReference type="Pfam" id="PF02518">
    <property type="entry name" value="HATPase_c"/>
    <property type="match status" value="1"/>
</dbReference>
<dbReference type="Gene3D" id="6.10.340.10">
    <property type="match status" value="1"/>
</dbReference>
<evidence type="ECO:0000256" key="7">
    <source>
        <dbReference type="ARBA" id="ARBA00023012"/>
    </source>
</evidence>
<dbReference type="InterPro" id="IPR004358">
    <property type="entry name" value="Sig_transdc_His_kin-like_C"/>
</dbReference>
<evidence type="ECO:0000256" key="3">
    <source>
        <dbReference type="ARBA" id="ARBA00012438"/>
    </source>
</evidence>
<evidence type="ECO:0000256" key="6">
    <source>
        <dbReference type="ARBA" id="ARBA00022777"/>
    </source>
</evidence>
<dbReference type="CDD" id="cd00075">
    <property type="entry name" value="HATPase"/>
    <property type="match status" value="1"/>
</dbReference>
<keyword evidence="6 12" id="KW-0418">Kinase</keyword>
<evidence type="ECO:0000256" key="8">
    <source>
        <dbReference type="ARBA" id="ARBA00023136"/>
    </source>
</evidence>
<keyword evidence="8 9" id="KW-0472">Membrane</keyword>
<accession>A0A212KFG8</accession>
<keyword evidence="9" id="KW-1133">Transmembrane helix</keyword>
<evidence type="ECO:0000259" key="10">
    <source>
        <dbReference type="PROSITE" id="PS50109"/>
    </source>
</evidence>
<dbReference type="PROSITE" id="PS50885">
    <property type="entry name" value="HAMP"/>
    <property type="match status" value="1"/>
</dbReference>
<feature type="transmembrane region" description="Helical" evidence="9">
    <location>
        <begin position="21"/>
        <end position="45"/>
    </location>
</feature>
<dbReference type="InterPro" id="IPR050736">
    <property type="entry name" value="Sensor_HK_Regulatory"/>
</dbReference>
<organism evidence="12">
    <name type="scientific">uncultured Eubacteriales bacterium</name>
    <dbReference type="NCBI Taxonomy" id="172733"/>
    <lineage>
        <taxon>Bacteria</taxon>
        <taxon>Bacillati</taxon>
        <taxon>Bacillota</taxon>
        <taxon>Clostridia</taxon>
        <taxon>Eubacteriales</taxon>
        <taxon>environmental samples</taxon>
    </lineage>
</organism>
<dbReference type="SUPFAM" id="SSF47384">
    <property type="entry name" value="Homodimeric domain of signal transducing histidine kinase"/>
    <property type="match status" value="1"/>
</dbReference>
<proteinExistence type="predicted"/>
<evidence type="ECO:0000256" key="2">
    <source>
        <dbReference type="ARBA" id="ARBA00004370"/>
    </source>
</evidence>
<dbReference type="AlphaFoldDB" id="A0A212KFG8"/>
<dbReference type="Gene3D" id="3.30.565.10">
    <property type="entry name" value="Histidine kinase-like ATPase, C-terminal domain"/>
    <property type="match status" value="1"/>
</dbReference>
<dbReference type="SUPFAM" id="SSF55874">
    <property type="entry name" value="ATPase domain of HSP90 chaperone/DNA topoisomerase II/histidine kinase"/>
    <property type="match status" value="1"/>
</dbReference>
<dbReference type="InterPro" id="IPR003594">
    <property type="entry name" value="HATPase_dom"/>
</dbReference>
<dbReference type="PROSITE" id="PS50109">
    <property type="entry name" value="HIS_KIN"/>
    <property type="match status" value="1"/>
</dbReference>
<gene>
    <name evidence="12" type="ORF">KL86CLO1_12946</name>
</gene>
<name>A0A212KFG8_9FIRM</name>
<dbReference type="Gene3D" id="1.10.287.130">
    <property type="match status" value="1"/>
</dbReference>
<evidence type="ECO:0000256" key="1">
    <source>
        <dbReference type="ARBA" id="ARBA00000085"/>
    </source>
</evidence>
<dbReference type="InterPro" id="IPR003661">
    <property type="entry name" value="HisK_dim/P_dom"/>
</dbReference>
<feature type="domain" description="Histidine kinase" evidence="10">
    <location>
        <begin position="142"/>
        <end position="356"/>
    </location>
</feature>
<dbReference type="InterPro" id="IPR036097">
    <property type="entry name" value="HisK_dim/P_sf"/>
</dbReference>
<dbReference type="FunFam" id="3.30.565.10:FF:000006">
    <property type="entry name" value="Sensor histidine kinase WalK"/>
    <property type="match status" value="1"/>
</dbReference>
<protein>
    <recommendedName>
        <fullName evidence="3">histidine kinase</fullName>
        <ecNumber evidence="3">2.7.13.3</ecNumber>
    </recommendedName>
</protein>
<feature type="transmembrane region" description="Helical" evidence="9">
    <location>
        <begin position="51"/>
        <end position="76"/>
    </location>
</feature>
<reference evidence="12" key="1">
    <citation type="submission" date="2016-04" db="EMBL/GenBank/DDBJ databases">
        <authorList>
            <person name="Evans L.H."/>
            <person name="Alamgir A."/>
            <person name="Owens N."/>
            <person name="Weber N.D."/>
            <person name="Virtaneva K."/>
            <person name="Barbian K."/>
            <person name="Babar A."/>
            <person name="Rosenke K."/>
        </authorList>
    </citation>
    <scope>NUCLEOTIDE SEQUENCE</scope>
    <source>
        <strain evidence="12">86</strain>
    </source>
</reference>
<evidence type="ECO:0000256" key="9">
    <source>
        <dbReference type="SAM" id="Phobius"/>
    </source>
</evidence>
<dbReference type="Pfam" id="PF00512">
    <property type="entry name" value="HisKA"/>
    <property type="match status" value="1"/>
</dbReference>
<keyword evidence="7" id="KW-0902">Two-component regulatory system</keyword>
<dbReference type="GO" id="GO:0000155">
    <property type="term" value="F:phosphorelay sensor kinase activity"/>
    <property type="evidence" value="ECO:0007669"/>
    <property type="project" value="InterPro"/>
</dbReference>
<dbReference type="PANTHER" id="PTHR43711">
    <property type="entry name" value="TWO-COMPONENT HISTIDINE KINASE"/>
    <property type="match status" value="1"/>
</dbReference>
<dbReference type="CDD" id="cd06225">
    <property type="entry name" value="HAMP"/>
    <property type="match status" value="1"/>
</dbReference>
<dbReference type="SMART" id="SM00387">
    <property type="entry name" value="HATPase_c"/>
    <property type="match status" value="1"/>
</dbReference>
<dbReference type="SUPFAM" id="SSF158472">
    <property type="entry name" value="HAMP domain-like"/>
    <property type="match status" value="1"/>
</dbReference>
<evidence type="ECO:0000256" key="5">
    <source>
        <dbReference type="ARBA" id="ARBA00022679"/>
    </source>
</evidence>
<keyword evidence="9" id="KW-0812">Transmembrane</keyword>
<dbReference type="EMBL" id="FLUN01000001">
    <property type="protein sequence ID" value="SBW10484.1"/>
    <property type="molecule type" value="Genomic_DNA"/>
</dbReference>
<evidence type="ECO:0000313" key="12">
    <source>
        <dbReference type="EMBL" id="SBW10484.1"/>
    </source>
</evidence>
<dbReference type="FunFam" id="1.10.287.130:FF:000001">
    <property type="entry name" value="Two-component sensor histidine kinase"/>
    <property type="match status" value="1"/>
</dbReference>
<dbReference type="PRINTS" id="PR00344">
    <property type="entry name" value="BCTRLSENSOR"/>
</dbReference>
<dbReference type="InterPro" id="IPR003660">
    <property type="entry name" value="HAMP_dom"/>
</dbReference>
<sequence>MKKGRYDEDARIRRKKMGWTEFAIIYGVMVFLVGIQTGLLILPAFYMWHPIIRIVVIMSYWGIVALLFGLITNWQIRRNYDRPMRRLSGAAKKVAEGDFSVYVEPIHTADRYDYIDVMFLDFNTMVQELGSIETLKNDFVANVSHEIKTPLAVIKNYTAALRDKALPEATREEYMGTIISATENLSALVTNILRLNKLDNQEIGSEVEEYDLCGQLCECALQFEPLWEQKEITFQADLEDRAVIRADSSMLEIVWNNLLSNALKFTPPGGEVALAQTSGKDFVTVTVSDTGCGIDAETQRHIFDKFYQGDTSHSGEGNGLGLALAYRVVEKLGGTLTVVSAPGKGSIFTVTIPVGY</sequence>
<comment type="subcellular location">
    <subcellularLocation>
        <location evidence="2">Membrane</location>
    </subcellularLocation>
</comment>
<dbReference type="InterPro" id="IPR005467">
    <property type="entry name" value="His_kinase_dom"/>
</dbReference>
<evidence type="ECO:0000259" key="11">
    <source>
        <dbReference type="PROSITE" id="PS50885"/>
    </source>
</evidence>
<dbReference type="CDD" id="cd00082">
    <property type="entry name" value="HisKA"/>
    <property type="match status" value="1"/>
</dbReference>
<dbReference type="EC" id="2.7.13.3" evidence="3"/>
<keyword evidence="5" id="KW-0808">Transferase</keyword>
<feature type="domain" description="HAMP" evidence="11">
    <location>
        <begin position="78"/>
        <end position="134"/>
    </location>
</feature>
<dbReference type="InterPro" id="IPR036890">
    <property type="entry name" value="HATPase_C_sf"/>
</dbReference>
<evidence type="ECO:0000256" key="4">
    <source>
        <dbReference type="ARBA" id="ARBA00022553"/>
    </source>
</evidence>
<comment type="catalytic activity">
    <reaction evidence="1">
        <text>ATP + protein L-histidine = ADP + protein N-phospho-L-histidine.</text>
        <dbReference type="EC" id="2.7.13.3"/>
    </reaction>
</comment>
<dbReference type="PANTHER" id="PTHR43711:SF26">
    <property type="entry name" value="SENSOR HISTIDINE KINASE RCSC"/>
    <property type="match status" value="1"/>
</dbReference>
<dbReference type="SMART" id="SM00388">
    <property type="entry name" value="HisKA"/>
    <property type="match status" value="1"/>
</dbReference>